<dbReference type="EMBL" id="CP045860">
    <property type="protein sequence ID" value="QGH48942.1"/>
    <property type="molecule type" value="Genomic_DNA"/>
</dbReference>
<evidence type="ECO:0008006" key="5">
    <source>
        <dbReference type="Google" id="ProtNLM"/>
    </source>
</evidence>
<sequence>MNIDKRSEALTMASILLLAVFAFPILANDVNEDQCRGAFSASINATPYKPSVTQPDTLWFQGKVILDNQLVHCVSSIVVKPSNGWQQVVSGPQGKVNSTILNAQRKSLNRNPQGDFLLPNRGAKQVDFWIQVPQGKTMHPGNYRADFDFSLLGSKVESVTKRAGLDYVIRSFVRARIEANSSSHVSVSGARVTVDMGNLTKQNRRDLDIVVVSNASVKLELDSLNHGHLVNKSKPSHKIPYTTSLQGQTLGLGSSVFLNTLESNQTRFNMAFENKAMPGAAAGRYEDEMTISLIAY</sequence>
<name>A0AAP9KBU8_9VIBR</name>
<evidence type="ECO:0000313" key="2">
    <source>
        <dbReference type="EMBL" id="QGH48942.1"/>
    </source>
</evidence>
<protein>
    <recommendedName>
        <fullName evidence="5">Fimbrial protein</fullName>
    </recommendedName>
</protein>
<evidence type="ECO:0000313" key="1">
    <source>
        <dbReference type="EMBL" id="AYO16778.1"/>
    </source>
</evidence>
<reference evidence="2" key="3">
    <citation type="submission" date="2019-11" db="EMBL/GenBank/DDBJ databases">
        <title>Complete genome sequence of Vibrio owensii SH-14 isolated from shrimp with acute hepatopancreatic necrosis diease.</title>
        <authorList>
            <person name="Liang X."/>
            <person name="Wang Y."/>
        </authorList>
    </citation>
    <scope>NUCLEOTIDE SEQUENCE</scope>
    <source>
        <strain evidence="2">SH14</strain>
    </source>
</reference>
<keyword evidence="3" id="KW-1185">Reference proteome</keyword>
<evidence type="ECO:0000313" key="3">
    <source>
        <dbReference type="Proteomes" id="UP000272136"/>
    </source>
</evidence>
<dbReference type="AlphaFoldDB" id="A0AAP9KBU8"/>
<proteinExistence type="predicted"/>
<dbReference type="RefSeq" id="WP_054823770.1">
    <property type="nucleotide sequence ID" value="NZ_CP033138.1"/>
</dbReference>
<dbReference type="Proteomes" id="UP000390336">
    <property type="component" value="Chromosome 2"/>
</dbReference>
<evidence type="ECO:0000313" key="4">
    <source>
        <dbReference type="Proteomes" id="UP000390336"/>
    </source>
</evidence>
<dbReference type="Proteomes" id="UP000272136">
    <property type="component" value="Chromosome 2"/>
</dbReference>
<reference evidence="1 3" key="2">
    <citation type="submission" date="2018-10" db="EMBL/GenBank/DDBJ databases">
        <title>Whole Genome of Vibrio owensii strain 170502, isolated from Acute Hepatopancreatic Necrosis Disease (AHPND) shrimp.</title>
        <authorList>
            <person name="Yan M."/>
            <person name="Wang X."/>
            <person name="Wang Y."/>
        </authorList>
    </citation>
    <scope>NUCLEOTIDE SEQUENCE [LARGE SCALE GENOMIC DNA]</scope>
    <source>
        <strain evidence="1 3">1700302</strain>
    </source>
</reference>
<accession>A0AAP9KBU8</accession>
<dbReference type="EMBL" id="CP033138">
    <property type="protein sequence ID" value="AYO16778.1"/>
    <property type="molecule type" value="Genomic_DNA"/>
</dbReference>
<reference evidence="2 4" key="1">
    <citation type="journal article" date="2015" name="Genome Announc.">
        <title>Draft Genome Sequence of Vibrio owensii Strain SH-14, Which Causes Shrimp Acute Hepatopancreatic Necrosis Disease.</title>
        <authorList>
            <person name="Liu L."/>
            <person name="Xiao J."/>
            <person name="Xia X."/>
            <person name="Pan Y."/>
            <person name="Yan S."/>
            <person name="Wang Y."/>
        </authorList>
    </citation>
    <scope>NUCLEOTIDE SEQUENCE [LARGE SCALE GENOMIC DNA]</scope>
    <source>
        <strain evidence="2 4">SH14</strain>
    </source>
</reference>
<gene>
    <name evidence="2" type="ORF">APZ19_17535</name>
    <name evidence="1" type="ORF">D0812_20470</name>
</gene>
<organism evidence="2 4">
    <name type="scientific">Vibrio owensii</name>
    <dbReference type="NCBI Taxonomy" id="696485"/>
    <lineage>
        <taxon>Bacteria</taxon>
        <taxon>Pseudomonadati</taxon>
        <taxon>Pseudomonadota</taxon>
        <taxon>Gammaproteobacteria</taxon>
        <taxon>Vibrionales</taxon>
        <taxon>Vibrionaceae</taxon>
        <taxon>Vibrio</taxon>
    </lineage>
</organism>